<dbReference type="Proteomes" id="UP001165122">
    <property type="component" value="Unassembled WGS sequence"/>
</dbReference>
<accession>A0A9W7FUA2</accession>
<dbReference type="Gene3D" id="2.20.70.10">
    <property type="match status" value="1"/>
</dbReference>
<dbReference type="EMBL" id="BRXW01000332">
    <property type="protein sequence ID" value="GMI18388.1"/>
    <property type="molecule type" value="Genomic_DNA"/>
</dbReference>
<dbReference type="OrthoDB" id="42462at2759"/>
<evidence type="ECO:0000259" key="1">
    <source>
        <dbReference type="PROSITE" id="PS50020"/>
    </source>
</evidence>
<comment type="caution">
    <text evidence="2">The sequence shown here is derived from an EMBL/GenBank/DDBJ whole genome shotgun (WGS) entry which is preliminary data.</text>
</comment>
<feature type="domain" description="WW" evidence="1">
    <location>
        <begin position="176"/>
        <end position="210"/>
    </location>
</feature>
<organism evidence="2 3">
    <name type="scientific">Triparma laevis f. longispina</name>
    <dbReference type="NCBI Taxonomy" id="1714387"/>
    <lineage>
        <taxon>Eukaryota</taxon>
        <taxon>Sar</taxon>
        <taxon>Stramenopiles</taxon>
        <taxon>Ochrophyta</taxon>
        <taxon>Bolidophyceae</taxon>
        <taxon>Parmales</taxon>
        <taxon>Triparmaceae</taxon>
        <taxon>Triparma</taxon>
    </lineage>
</organism>
<evidence type="ECO:0000313" key="3">
    <source>
        <dbReference type="Proteomes" id="UP001165122"/>
    </source>
</evidence>
<name>A0A9W7FUA2_9STRA</name>
<dbReference type="AlphaFoldDB" id="A0A9W7FUA2"/>
<dbReference type="SUPFAM" id="SSF63748">
    <property type="entry name" value="Tudor/PWWP/MBT"/>
    <property type="match status" value="1"/>
</dbReference>
<reference evidence="3" key="1">
    <citation type="journal article" date="2023" name="Commun. Biol.">
        <title>Genome analysis of Parmales, the sister group of diatoms, reveals the evolutionary specialization of diatoms from phago-mixotrophs to photoautotrophs.</title>
        <authorList>
            <person name="Ban H."/>
            <person name="Sato S."/>
            <person name="Yoshikawa S."/>
            <person name="Yamada K."/>
            <person name="Nakamura Y."/>
            <person name="Ichinomiya M."/>
            <person name="Sato N."/>
            <person name="Blanc-Mathieu R."/>
            <person name="Endo H."/>
            <person name="Kuwata A."/>
            <person name="Ogata H."/>
        </authorList>
    </citation>
    <scope>NUCLEOTIDE SEQUENCE [LARGE SCALE GENOMIC DNA]</scope>
    <source>
        <strain evidence="3">NIES 3700</strain>
    </source>
</reference>
<dbReference type="InterPro" id="IPR036020">
    <property type="entry name" value="WW_dom_sf"/>
</dbReference>
<dbReference type="PROSITE" id="PS50020">
    <property type="entry name" value="WW_DOMAIN_2"/>
    <property type="match status" value="1"/>
</dbReference>
<sequence>MSAGHDHSLAIDLNLPYTSNNIKKDKILKVGSGNGSALPKFTPLTSGTKLATKEELNALDTILQLRKDNIAERGDKQSTVDLEFVIKEGKVVPDQVKATKARRGGNNIKKTKASESRLYSIADFKVGEVVEVKYDADMKWHQATILTKLGTGQVRINFTGYNEEAVVDPNTHMRKLPLIEGWIELTDEASGSPYFLHQDSGESQWERPTYQTEALRKGLAGRGGKIVSRATVDIAKYSAAASQYSGIAAYDQGRIDRHYWNATATKSAVSEKEEKERERKRFTMNAQMSKEEKNVLTTRRRSFGDSNAYNMKKDVTQNQFQRRASFSKAAATVLASSALPDDVEIARYRKAERKDRFIKAANTIGLGSMKNTSFYKAPKVEEKAVTARPVYSLKK</sequence>
<protein>
    <recommendedName>
        <fullName evidence="1">WW domain-containing protein</fullName>
    </recommendedName>
</protein>
<dbReference type="CDD" id="cd00201">
    <property type="entry name" value="WW"/>
    <property type="match status" value="1"/>
</dbReference>
<evidence type="ECO:0000313" key="2">
    <source>
        <dbReference type="EMBL" id="GMI18388.1"/>
    </source>
</evidence>
<keyword evidence="3" id="KW-1185">Reference proteome</keyword>
<proteinExistence type="predicted"/>
<dbReference type="SUPFAM" id="SSF51045">
    <property type="entry name" value="WW domain"/>
    <property type="match status" value="1"/>
</dbReference>
<dbReference type="Pfam" id="PF00397">
    <property type="entry name" value="WW"/>
    <property type="match status" value="1"/>
</dbReference>
<dbReference type="Gene3D" id="2.30.30.140">
    <property type="match status" value="1"/>
</dbReference>
<dbReference type="InterPro" id="IPR001202">
    <property type="entry name" value="WW_dom"/>
</dbReference>
<gene>
    <name evidence="2" type="ORF">TrLO_g15658</name>
</gene>
<dbReference type="SMART" id="SM00456">
    <property type="entry name" value="WW"/>
    <property type="match status" value="1"/>
</dbReference>
<dbReference type="PROSITE" id="PS01159">
    <property type="entry name" value="WW_DOMAIN_1"/>
    <property type="match status" value="1"/>
</dbReference>